<evidence type="ECO:0000256" key="1">
    <source>
        <dbReference type="ARBA" id="ARBA00022737"/>
    </source>
</evidence>
<feature type="region of interest" description="Disordered" evidence="2">
    <location>
        <begin position="699"/>
        <end position="818"/>
    </location>
</feature>
<feature type="compositionally biased region" description="Basic and acidic residues" evidence="2">
    <location>
        <begin position="782"/>
        <end position="800"/>
    </location>
</feature>
<dbReference type="Pfam" id="PF25023">
    <property type="entry name" value="TEN_YD-shell"/>
    <property type="match status" value="1"/>
</dbReference>
<gene>
    <name evidence="5" type="ORF">ACFHYQ_16035</name>
</gene>
<organism evidence="5 6">
    <name type="scientific">Sphaerimonospora cavernae</name>
    <dbReference type="NCBI Taxonomy" id="1740611"/>
    <lineage>
        <taxon>Bacteria</taxon>
        <taxon>Bacillati</taxon>
        <taxon>Actinomycetota</taxon>
        <taxon>Actinomycetes</taxon>
        <taxon>Streptosporangiales</taxon>
        <taxon>Streptosporangiaceae</taxon>
        <taxon>Sphaerimonospora</taxon>
    </lineage>
</organism>
<feature type="non-terminal residue" evidence="5">
    <location>
        <position position="1"/>
    </location>
</feature>
<evidence type="ECO:0000259" key="4">
    <source>
        <dbReference type="Pfam" id="PF25023"/>
    </source>
</evidence>
<evidence type="ECO:0000256" key="3">
    <source>
        <dbReference type="SAM" id="Phobius"/>
    </source>
</evidence>
<accession>A0ABV6U5T7</accession>
<dbReference type="Pfam" id="PF05593">
    <property type="entry name" value="RHS_repeat"/>
    <property type="match status" value="1"/>
</dbReference>
<dbReference type="InterPro" id="IPR050708">
    <property type="entry name" value="T6SS_VgrG/RHS"/>
</dbReference>
<dbReference type="PANTHER" id="PTHR32305:SF17">
    <property type="entry name" value="TRNA NUCLEASE WAPA"/>
    <property type="match status" value="1"/>
</dbReference>
<evidence type="ECO:0000313" key="6">
    <source>
        <dbReference type="Proteomes" id="UP001589870"/>
    </source>
</evidence>
<evidence type="ECO:0000313" key="5">
    <source>
        <dbReference type="EMBL" id="MFC0863814.1"/>
    </source>
</evidence>
<comment type="caution">
    <text evidence="5">The sequence shown here is derived from an EMBL/GenBank/DDBJ whole genome shotgun (WGS) entry which is preliminary data.</text>
</comment>
<dbReference type="PANTHER" id="PTHR32305">
    <property type="match status" value="1"/>
</dbReference>
<reference evidence="5 6" key="1">
    <citation type="submission" date="2024-09" db="EMBL/GenBank/DDBJ databases">
        <authorList>
            <person name="Sun Q."/>
            <person name="Mori K."/>
        </authorList>
    </citation>
    <scope>NUCLEOTIDE SEQUENCE [LARGE SCALE GENOMIC DNA]</scope>
    <source>
        <strain evidence="5 6">TBRC 1851</strain>
    </source>
</reference>
<dbReference type="NCBIfam" id="TIGR01643">
    <property type="entry name" value="YD_repeat_2x"/>
    <property type="match status" value="3"/>
</dbReference>
<feature type="compositionally biased region" description="Basic and acidic residues" evidence="2">
    <location>
        <begin position="725"/>
        <end position="743"/>
    </location>
</feature>
<dbReference type="Gene3D" id="2.180.10.10">
    <property type="entry name" value="RHS repeat-associated core"/>
    <property type="match status" value="1"/>
</dbReference>
<keyword evidence="1" id="KW-0677">Repeat</keyword>
<keyword evidence="6" id="KW-1185">Reference proteome</keyword>
<dbReference type="InterPro" id="IPR056823">
    <property type="entry name" value="TEN-like_YD-shell"/>
</dbReference>
<dbReference type="NCBIfam" id="TIGR03696">
    <property type="entry name" value="Rhs_assc_core"/>
    <property type="match status" value="1"/>
</dbReference>
<evidence type="ECO:0000256" key="2">
    <source>
        <dbReference type="SAM" id="MobiDB-lite"/>
    </source>
</evidence>
<sequence length="848" mass="90362">VEHDPADTAHGTGSIWTGTAGNVTSGADATVTIPAGTLSDGWKIRWRARAVKGALRSDWTSWQTVTVTVPDFYTTTYAYDRNGRMVKQVDANGNVRTFTYDLLGRRTGGHDPDAGDSQQAYDDAGHLLWATDGKGQKVSYTYDDLGRKIATWSGEPGSGTKLAEWTYDTATKGKGLLASATRYTGGNAYTDAITSYDSMSRRTGSTLTVPSSEGLLAGTYAFATGYTLTGQVATYTMPAAGGLPAEVVTSTYADLDLDLPHAMTSDVGGGFTYVNATAYSPTGRLTERTYGAGGKIKRALEWDESTGWLRGVTTSTKADTLNPVITQDDRYTYDISGEITRILDAVTATGTSPGQSECFTYDGLHRLSQAWTTTASACGTGTGSADNQGIDPYAQSFAYDGVGNITGLTDGGQTAAYTYPQAGASAVRPNAVASITRPTGTDPYSYDGSGQLISREVGGMSSVFTWNELGELEKATVDGQDTTMVYGADGERLIRRDPNGKTTLYLGLMEIEVKGQTITGKRYYITSDGATVAMRIGGDGVTWLMAGLHGSTQIAVDDNTGQVFRQRYLPFGRRRGADSLPFTDHGFLGKTEDKSTGLDYLSARYYDPDIGKFASTDPVLDLRLPQWANPYSYAGDNPVGLSDPTGLTICTKENYPSADDRNRCRDRETAKIRHASCVQARGEKQCSEGSSERDRCKGIHKASCSKGGGAAYRPGKQRPPTLSAAEKEALKAHDEGKSNYDKKAYKRALQKQKQGGKYENNRNSAKRDNNKRNNGKKKKGKIRENGNKGEEGKGNKSHSDEVEDDGVSESSESSTAGDLFGTVLGGLVAGIAIGAAFVGGALTGGAMA</sequence>
<dbReference type="InterPro" id="IPR022385">
    <property type="entry name" value="Rhs_assc_core"/>
</dbReference>
<dbReference type="InterPro" id="IPR031325">
    <property type="entry name" value="RHS_repeat"/>
</dbReference>
<dbReference type="EMBL" id="JBHMQT010000033">
    <property type="protein sequence ID" value="MFC0863814.1"/>
    <property type="molecule type" value="Genomic_DNA"/>
</dbReference>
<protein>
    <submittedName>
        <fullName evidence="5">RHS repeat domain-containing protein</fullName>
    </submittedName>
</protein>
<keyword evidence="3" id="KW-1133">Transmembrane helix</keyword>
<feature type="domain" description="Teneurin-like YD-shell" evidence="4">
    <location>
        <begin position="395"/>
        <end position="639"/>
    </location>
</feature>
<dbReference type="Proteomes" id="UP001589870">
    <property type="component" value="Unassembled WGS sequence"/>
</dbReference>
<keyword evidence="3" id="KW-0812">Transmembrane</keyword>
<proteinExistence type="predicted"/>
<name>A0ABV6U5T7_9ACTN</name>
<feature type="transmembrane region" description="Helical" evidence="3">
    <location>
        <begin position="819"/>
        <end position="842"/>
    </location>
</feature>
<keyword evidence="3" id="KW-0472">Membrane</keyword>
<dbReference type="InterPro" id="IPR006530">
    <property type="entry name" value="YD"/>
</dbReference>
<dbReference type="RefSeq" id="WP_394301946.1">
    <property type="nucleotide sequence ID" value="NZ_JBHMQT010000033.1"/>
</dbReference>